<feature type="transmembrane region" description="Helical" evidence="7">
    <location>
        <begin position="25"/>
        <end position="46"/>
    </location>
</feature>
<feature type="transmembrane region" description="Helical" evidence="7">
    <location>
        <begin position="381"/>
        <end position="403"/>
    </location>
</feature>
<gene>
    <name evidence="10" type="ORF">GCM10022395_10280</name>
</gene>
<evidence type="ECO:0000256" key="7">
    <source>
        <dbReference type="SAM" id="Phobius"/>
    </source>
</evidence>
<keyword evidence="5 7" id="KW-1133">Transmembrane helix</keyword>
<dbReference type="Pfam" id="PF02687">
    <property type="entry name" value="FtsX"/>
    <property type="match status" value="1"/>
</dbReference>
<dbReference type="InterPro" id="IPR051447">
    <property type="entry name" value="Lipoprotein-release_system"/>
</dbReference>
<dbReference type="EMBL" id="BAABCY010000032">
    <property type="protein sequence ID" value="GAA3561604.1"/>
    <property type="molecule type" value="Genomic_DNA"/>
</dbReference>
<protein>
    <submittedName>
        <fullName evidence="10">ABC transporter permease</fullName>
    </submittedName>
</protein>
<evidence type="ECO:0000313" key="11">
    <source>
        <dbReference type="Proteomes" id="UP001500954"/>
    </source>
</evidence>
<feature type="domain" description="MacB-like periplasmic core" evidence="9">
    <location>
        <begin position="22"/>
        <end position="261"/>
    </location>
</feature>
<feature type="domain" description="ABC3 transporter permease C-terminal" evidence="8">
    <location>
        <begin position="290"/>
        <end position="413"/>
    </location>
</feature>
<feature type="transmembrane region" description="Helical" evidence="7">
    <location>
        <begin position="339"/>
        <end position="361"/>
    </location>
</feature>
<evidence type="ECO:0000256" key="3">
    <source>
        <dbReference type="ARBA" id="ARBA00022475"/>
    </source>
</evidence>
<evidence type="ECO:0000256" key="2">
    <source>
        <dbReference type="ARBA" id="ARBA00005236"/>
    </source>
</evidence>
<dbReference type="InterPro" id="IPR003838">
    <property type="entry name" value="ABC3_permease_C"/>
</dbReference>
<comment type="caution">
    <text evidence="10">The sequence shown here is derived from an EMBL/GenBank/DDBJ whole genome shotgun (WGS) entry which is preliminary data.</text>
</comment>
<evidence type="ECO:0000259" key="8">
    <source>
        <dbReference type="Pfam" id="PF02687"/>
    </source>
</evidence>
<keyword evidence="11" id="KW-1185">Reference proteome</keyword>
<evidence type="ECO:0000256" key="5">
    <source>
        <dbReference type="ARBA" id="ARBA00022989"/>
    </source>
</evidence>
<keyword evidence="4 7" id="KW-0812">Transmembrane</keyword>
<proteinExistence type="inferred from homology"/>
<comment type="subcellular location">
    <subcellularLocation>
        <location evidence="1">Cell membrane</location>
        <topology evidence="1">Multi-pass membrane protein</topology>
    </subcellularLocation>
</comment>
<evidence type="ECO:0000259" key="9">
    <source>
        <dbReference type="Pfam" id="PF12704"/>
    </source>
</evidence>
<keyword evidence="3" id="KW-1003">Cell membrane</keyword>
<dbReference type="Pfam" id="PF12704">
    <property type="entry name" value="MacB_PCD"/>
    <property type="match status" value="1"/>
</dbReference>
<dbReference type="PANTHER" id="PTHR30489">
    <property type="entry name" value="LIPOPROTEIN-RELEASING SYSTEM TRANSMEMBRANE PROTEIN LOLE"/>
    <property type="match status" value="1"/>
</dbReference>
<evidence type="ECO:0000256" key="4">
    <source>
        <dbReference type="ARBA" id="ARBA00022692"/>
    </source>
</evidence>
<name>A0ABP6X538_9FLAO</name>
<feature type="transmembrane region" description="Helical" evidence="7">
    <location>
        <begin position="286"/>
        <end position="307"/>
    </location>
</feature>
<comment type="similarity">
    <text evidence="2">Belongs to the ABC-4 integral membrane protein family. LolC/E subfamily.</text>
</comment>
<evidence type="ECO:0000313" key="10">
    <source>
        <dbReference type="EMBL" id="GAA3561604.1"/>
    </source>
</evidence>
<evidence type="ECO:0000256" key="1">
    <source>
        <dbReference type="ARBA" id="ARBA00004651"/>
    </source>
</evidence>
<accession>A0ABP6X538</accession>
<evidence type="ECO:0000256" key="6">
    <source>
        <dbReference type="ARBA" id="ARBA00023136"/>
    </source>
</evidence>
<keyword evidence="6 7" id="KW-0472">Membrane</keyword>
<reference evidence="11" key="1">
    <citation type="journal article" date="2019" name="Int. J. Syst. Evol. Microbiol.">
        <title>The Global Catalogue of Microorganisms (GCM) 10K type strain sequencing project: providing services to taxonomists for standard genome sequencing and annotation.</title>
        <authorList>
            <consortium name="The Broad Institute Genomics Platform"/>
            <consortium name="The Broad Institute Genome Sequencing Center for Infectious Disease"/>
            <person name="Wu L."/>
            <person name="Ma J."/>
        </authorList>
    </citation>
    <scope>NUCLEOTIDE SEQUENCE [LARGE SCALE GENOMIC DNA]</scope>
    <source>
        <strain evidence="11">JCM 17111</strain>
    </source>
</reference>
<organism evidence="10 11">
    <name type="scientific">Snuella lapsa</name>
    <dbReference type="NCBI Taxonomy" id="870481"/>
    <lineage>
        <taxon>Bacteria</taxon>
        <taxon>Pseudomonadati</taxon>
        <taxon>Bacteroidota</taxon>
        <taxon>Flavobacteriia</taxon>
        <taxon>Flavobacteriales</taxon>
        <taxon>Flavobacteriaceae</taxon>
        <taxon>Snuella</taxon>
    </lineage>
</organism>
<sequence>MTNWKVTLNIAKTHLLTKIKQTATAALGVTFGIGAYITLVCFMTGLNKMLDDLILNQTPHIHIYNEIEPSKEQPIEQYEAFKNSFNIIHSVKPKLIQKKIHNALPIIHYLNKDTNVRGALPQIKTQIFYIAGSIELGGNLNGINVLDETRLFNFKDYIVQGSPEMLYNNDNGILLGAGIAKKMSLSVGDRVQVSTIKGDIFPLKIIGLYQSGIADIDAIQSFANLKTVQRILGEPENYITDINVKLYDIDKAETLSKNIEQQFQLKAIDIKTANAQFETGSSIRNLITYAVSITLLIVAGFGIYNILNMLIYEKMNDIAILKATGFSGKDVQHIFMSQAMIIGLVGGVLGLLIGLILVNIIDNIPFNTEALPTIKTFPVNLKPVFFLIGFVFAMLSTFLAGYLPAKKAKKIDPVKIIRGQ</sequence>
<dbReference type="Proteomes" id="UP001500954">
    <property type="component" value="Unassembled WGS sequence"/>
</dbReference>
<dbReference type="PANTHER" id="PTHR30489:SF0">
    <property type="entry name" value="LIPOPROTEIN-RELEASING SYSTEM TRANSMEMBRANE PROTEIN LOLE"/>
    <property type="match status" value="1"/>
</dbReference>
<dbReference type="InterPro" id="IPR025857">
    <property type="entry name" value="MacB_PCD"/>
</dbReference>
<dbReference type="RefSeq" id="WP_345004779.1">
    <property type="nucleotide sequence ID" value="NZ_BAABCY010000032.1"/>
</dbReference>